<feature type="region of interest" description="Disordered" evidence="1">
    <location>
        <begin position="74"/>
        <end position="103"/>
    </location>
</feature>
<evidence type="ECO:0000313" key="3">
    <source>
        <dbReference type="Proteomes" id="UP000189674"/>
    </source>
</evidence>
<evidence type="ECO:0000313" key="2">
    <source>
        <dbReference type="EMBL" id="AQT67965.1"/>
    </source>
</evidence>
<dbReference type="EMBL" id="CP019791">
    <property type="protein sequence ID" value="AQT67965.1"/>
    <property type="molecule type" value="Genomic_DNA"/>
</dbReference>
<organism evidence="2 3">
    <name type="scientific">Anaerohalosphaera lusitana</name>
    <dbReference type="NCBI Taxonomy" id="1936003"/>
    <lineage>
        <taxon>Bacteria</taxon>
        <taxon>Pseudomonadati</taxon>
        <taxon>Planctomycetota</taxon>
        <taxon>Phycisphaerae</taxon>
        <taxon>Sedimentisphaerales</taxon>
        <taxon>Anaerohalosphaeraceae</taxon>
        <taxon>Anaerohalosphaera</taxon>
    </lineage>
</organism>
<keyword evidence="3" id="KW-1185">Reference proteome</keyword>
<reference evidence="3" key="1">
    <citation type="submission" date="2017-02" db="EMBL/GenBank/DDBJ databases">
        <title>Comparative genomics and description of representatives of a novel lineage of planctomycetes thriving in anoxic sediments.</title>
        <authorList>
            <person name="Spring S."/>
            <person name="Bunk B."/>
            <person name="Sproer C."/>
        </authorList>
    </citation>
    <scope>NUCLEOTIDE SEQUENCE [LARGE SCALE GENOMIC DNA]</scope>
    <source>
        <strain evidence="3">ST-NAGAB-D1</strain>
    </source>
</reference>
<protein>
    <recommendedName>
        <fullName evidence="4">DUF2924 domain-containing protein</fullName>
    </recommendedName>
</protein>
<gene>
    <name evidence="2" type="ORF">STSP2_01117</name>
</gene>
<proteinExistence type="predicted"/>
<dbReference type="STRING" id="1936003.STSP2_01117"/>
<dbReference type="Proteomes" id="UP000189674">
    <property type="component" value="Chromosome"/>
</dbReference>
<dbReference type="OrthoDB" id="284135at2"/>
<dbReference type="AlphaFoldDB" id="A0A1U9NJH0"/>
<dbReference type="Pfam" id="PF11149">
    <property type="entry name" value="DUF2924"/>
    <property type="match status" value="1"/>
</dbReference>
<evidence type="ECO:0008006" key="4">
    <source>
        <dbReference type="Google" id="ProtNLM"/>
    </source>
</evidence>
<dbReference type="KEGG" id="alus:STSP2_01117"/>
<sequence length="171" mass="19450">MKIDVARCRDELDGLSIDQLRMRYEKVFGEVSTSRHRTFLIKRILWKMQANVYGGLSYKALKRASELADPTELRMIAPSSPPPPRDGRKVSRSLPARVTSNQSDLVPGTQLERMYKGQRILVTIMDNGVRWNGELYRSLSAVAKEVTGTHWNGKLFFGITKKKVKNAKAKK</sequence>
<dbReference type="RefSeq" id="WP_146660578.1">
    <property type="nucleotide sequence ID" value="NZ_CP019791.1"/>
</dbReference>
<evidence type="ECO:0000256" key="1">
    <source>
        <dbReference type="SAM" id="MobiDB-lite"/>
    </source>
</evidence>
<accession>A0A1U9NJH0</accession>
<name>A0A1U9NJH0_9BACT</name>
<dbReference type="InterPro" id="IPR021322">
    <property type="entry name" value="DUF2924"/>
</dbReference>